<keyword evidence="2" id="KW-1185">Reference proteome</keyword>
<dbReference type="AlphaFoldDB" id="A0A9N9IZS5"/>
<proteinExistence type="predicted"/>
<sequence length="136" mass="15788">MPKCFSCNKTFKDWQALGNYIRKHQDNSNDDLPSPSQTKFQILSKKTSKVFNNRSISREQNVLEKMEDKTLTFHFSTIQTLLKAMNLFDTSNSHSNIFNNEFAISDLSDMTNTDVNEFTEYNNLIARKPKGSEDIY</sequence>
<gene>
    <name evidence="1" type="ORF">CPELLU_LOCUS14978</name>
</gene>
<dbReference type="OrthoDB" id="2445488at2759"/>
<evidence type="ECO:0000313" key="1">
    <source>
        <dbReference type="EMBL" id="CAG8755520.1"/>
    </source>
</evidence>
<evidence type="ECO:0000313" key="2">
    <source>
        <dbReference type="Proteomes" id="UP000789759"/>
    </source>
</evidence>
<dbReference type="Proteomes" id="UP000789759">
    <property type="component" value="Unassembled WGS sequence"/>
</dbReference>
<dbReference type="EMBL" id="CAJVQA010018694">
    <property type="protein sequence ID" value="CAG8755520.1"/>
    <property type="molecule type" value="Genomic_DNA"/>
</dbReference>
<accession>A0A9N9IZS5</accession>
<reference evidence="1" key="1">
    <citation type="submission" date="2021-06" db="EMBL/GenBank/DDBJ databases">
        <authorList>
            <person name="Kallberg Y."/>
            <person name="Tangrot J."/>
            <person name="Rosling A."/>
        </authorList>
    </citation>
    <scope>NUCLEOTIDE SEQUENCE</scope>
    <source>
        <strain evidence="1">FL966</strain>
    </source>
</reference>
<organism evidence="1 2">
    <name type="scientific">Cetraspora pellucida</name>
    <dbReference type="NCBI Taxonomy" id="1433469"/>
    <lineage>
        <taxon>Eukaryota</taxon>
        <taxon>Fungi</taxon>
        <taxon>Fungi incertae sedis</taxon>
        <taxon>Mucoromycota</taxon>
        <taxon>Glomeromycotina</taxon>
        <taxon>Glomeromycetes</taxon>
        <taxon>Diversisporales</taxon>
        <taxon>Gigasporaceae</taxon>
        <taxon>Cetraspora</taxon>
    </lineage>
</organism>
<comment type="caution">
    <text evidence="1">The sequence shown here is derived from an EMBL/GenBank/DDBJ whole genome shotgun (WGS) entry which is preliminary data.</text>
</comment>
<name>A0A9N9IZS5_9GLOM</name>
<protein>
    <submittedName>
        <fullName evidence="1">22012_t:CDS:1</fullName>
    </submittedName>
</protein>